<organism evidence="1 2">
    <name type="scientific">Candidatus Merdiplasma excrementigallinarum</name>
    <dbReference type="NCBI Taxonomy" id="2840864"/>
    <lineage>
        <taxon>Bacteria</taxon>
        <taxon>Bacillati</taxon>
        <taxon>Bacillota</taxon>
        <taxon>Clostridia</taxon>
        <taxon>Lachnospirales</taxon>
        <taxon>Lachnospiraceae</taxon>
        <taxon>Lachnospiraceae incertae sedis</taxon>
        <taxon>Candidatus Merdiplasma</taxon>
    </lineage>
</organism>
<reference evidence="1" key="2">
    <citation type="journal article" date="2021" name="PeerJ">
        <title>Extensive microbial diversity within the chicken gut microbiome revealed by metagenomics and culture.</title>
        <authorList>
            <person name="Gilroy R."/>
            <person name="Ravi A."/>
            <person name="Getino M."/>
            <person name="Pursley I."/>
            <person name="Horton D.L."/>
            <person name="Alikhan N.F."/>
            <person name="Baker D."/>
            <person name="Gharbi K."/>
            <person name="Hall N."/>
            <person name="Watson M."/>
            <person name="Adriaenssens E.M."/>
            <person name="Foster-Nyarko E."/>
            <person name="Jarju S."/>
            <person name="Secka A."/>
            <person name="Antonio M."/>
            <person name="Oren A."/>
            <person name="Chaudhuri R.R."/>
            <person name="La Ragione R."/>
            <person name="Hildebrand F."/>
            <person name="Pallen M.J."/>
        </authorList>
    </citation>
    <scope>NUCLEOTIDE SEQUENCE</scope>
    <source>
        <strain evidence="1">ChiBcec6-7307</strain>
    </source>
</reference>
<reference evidence="1" key="1">
    <citation type="submission" date="2020-10" db="EMBL/GenBank/DDBJ databases">
        <authorList>
            <person name="Gilroy R."/>
        </authorList>
    </citation>
    <scope>NUCLEOTIDE SEQUENCE</scope>
    <source>
        <strain evidence="1">ChiBcec6-7307</strain>
    </source>
</reference>
<proteinExistence type="predicted"/>
<dbReference type="AlphaFoldDB" id="A0A9D1T8J4"/>
<evidence type="ECO:0000313" key="2">
    <source>
        <dbReference type="Proteomes" id="UP000886889"/>
    </source>
</evidence>
<comment type="caution">
    <text evidence="1">The sequence shown here is derived from an EMBL/GenBank/DDBJ whole genome shotgun (WGS) entry which is preliminary data.</text>
</comment>
<protein>
    <submittedName>
        <fullName evidence="1">Uncharacterized protein</fullName>
    </submittedName>
</protein>
<dbReference type="Proteomes" id="UP000886889">
    <property type="component" value="Unassembled WGS sequence"/>
</dbReference>
<sequence>MEKRMIWKGLQVSDFIHPGEVEARDALIRSAAFQKAVSLLSGASQMLNRTVVEGTYIQLSKETAPRVIKILEDVCRILDWPSVPALYVCRKMAQIVTPFCRMAETSSGSGFPETKENYLVMSDYVLRNFDEDMLYYSFGNAVAMIMAGHVKITTVAAYMGSSLWTAVPQMKFKQYLHMADSTSDRGGLLACQSMAAAARCHLLEMGLPLGLSRRLLATPRMMEDFLEQYLKEALGEERRMNGLNRAARMWIDATYMEGAAGGMLEELYQWYRKGYRKLRERYRERIRQGGDGCVQRKTV</sequence>
<dbReference type="EMBL" id="DVOS01000050">
    <property type="protein sequence ID" value="HIV23440.1"/>
    <property type="molecule type" value="Genomic_DNA"/>
</dbReference>
<gene>
    <name evidence="1" type="ORF">IAC80_05825</name>
</gene>
<evidence type="ECO:0000313" key="1">
    <source>
        <dbReference type="EMBL" id="HIV23440.1"/>
    </source>
</evidence>
<accession>A0A9D1T8J4</accession>
<name>A0A9D1T8J4_9FIRM</name>